<accession>A0A221K1N6</accession>
<sequence length="98" mass="10415">MALTALENDLLAYVERLVTACETLTEELNGLEARSTDGMQNQMDGLAACVSALIQSQTASMAALQDLLSAGSNYSAVNGQLQTSLRLVKAAEKQLNDH</sequence>
<organism evidence="1 2">
    <name type="scientific">Pseudosulfitobacter pseudonitzschiae</name>
    <dbReference type="NCBI Taxonomy" id="1402135"/>
    <lineage>
        <taxon>Bacteria</taxon>
        <taxon>Pseudomonadati</taxon>
        <taxon>Pseudomonadota</taxon>
        <taxon>Alphaproteobacteria</taxon>
        <taxon>Rhodobacterales</taxon>
        <taxon>Roseobacteraceae</taxon>
        <taxon>Pseudosulfitobacter</taxon>
    </lineage>
</organism>
<proteinExistence type="predicted"/>
<dbReference type="Proteomes" id="UP000199754">
    <property type="component" value="Chromosome"/>
</dbReference>
<evidence type="ECO:0000313" key="1">
    <source>
        <dbReference type="EMBL" id="ASM72932.1"/>
    </source>
</evidence>
<protein>
    <submittedName>
        <fullName evidence="1">Uncharacterized protein</fullName>
    </submittedName>
</protein>
<dbReference type="EMBL" id="CP022415">
    <property type="protein sequence ID" value="ASM72932.1"/>
    <property type="molecule type" value="Genomic_DNA"/>
</dbReference>
<gene>
    <name evidence="1" type="ORF">SULPSESMR1_02131</name>
</gene>
<keyword evidence="2" id="KW-1185">Reference proteome</keyword>
<name>A0A221K1N6_9RHOB</name>
<dbReference type="KEGG" id="spse:SULPSESMR1_02131"/>
<evidence type="ECO:0000313" key="2">
    <source>
        <dbReference type="Proteomes" id="UP000199754"/>
    </source>
</evidence>
<reference evidence="1 2" key="1">
    <citation type="submission" date="2017-07" db="EMBL/GenBank/DDBJ databases">
        <title>Genome Sequence of Sulfitobacter pseudonitzschiae Strain SMR1 Isolated from a culture of the Diatom Skeletonema marinoi.</title>
        <authorList>
            <person name="Topel M."/>
            <person name="Pinder M.I.M."/>
            <person name="Johansson O.N."/>
            <person name="Kourtchenko O."/>
            <person name="Godhe A."/>
            <person name="Clarke A.K."/>
        </authorList>
    </citation>
    <scope>NUCLEOTIDE SEQUENCE [LARGE SCALE GENOMIC DNA]</scope>
    <source>
        <strain evidence="1 2">SMR1</strain>
    </source>
</reference>
<dbReference type="AlphaFoldDB" id="A0A221K1N6"/>